<keyword evidence="2" id="KW-1185">Reference proteome</keyword>
<comment type="caution">
    <text evidence="1">The sequence shown here is derived from an EMBL/GenBank/DDBJ whole genome shotgun (WGS) entry which is preliminary data.</text>
</comment>
<reference evidence="1 2" key="1">
    <citation type="journal article" date="2024" name="Nat. Commun.">
        <title>Phylogenomics reveals the evolutionary origins of lichenization in chlorophyte algae.</title>
        <authorList>
            <person name="Puginier C."/>
            <person name="Libourel C."/>
            <person name="Otte J."/>
            <person name="Skaloud P."/>
            <person name="Haon M."/>
            <person name="Grisel S."/>
            <person name="Petersen M."/>
            <person name="Berrin J.G."/>
            <person name="Delaux P.M."/>
            <person name="Dal Grande F."/>
            <person name="Keller J."/>
        </authorList>
    </citation>
    <scope>NUCLEOTIDE SEQUENCE [LARGE SCALE GENOMIC DNA]</scope>
    <source>
        <strain evidence="1 2">SAG 2043</strain>
    </source>
</reference>
<gene>
    <name evidence="1" type="ORF">WJX72_007279</name>
</gene>
<organism evidence="1 2">
    <name type="scientific">[Myrmecia] bisecta</name>
    <dbReference type="NCBI Taxonomy" id="41462"/>
    <lineage>
        <taxon>Eukaryota</taxon>
        <taxon>Viridiplantae</taxon>
        <taxon>Chlorophyta</taxon>
        <taxon>core chlorophytes</taxon>
        <taxon>Trebouxiophyceae</taxon>
        <taxon>Trebouxiales</taxon>
        <taxon>Trebouxiaceae</taxon>
        <taxon>Myrmecia</taxon>
    </lineage>
</organism>
<protein>
    <submittedName>
        <fullName evidence="1">Uncharacterized protein</fullName>
    </submittedName>
</protein>
<dbReference type="EMBL" id="JALJOR010000004">
    <property type="protein sequence ID" value="KAK9818110.1"/>
    <property type="molecule type" value="Genomic_DNA"/>
</dbReference>
<proteinExistence type="predicted"/>
<dbReference type="Proteomes" id="UP001489004">
    <property type="component" value="Unassembled WGS sequence"/>
</dbReference>
<evidence type="ECO:0000313" key="1">
    <source>
        <dbReference type="EMBL" id="KAK9818110.1"/>
    </source>
</evidence>
<name>A0AAW1Q7F9_9CHLO</name>
<sequence length="201" mass="22690">MSMVVGGRQKGKTTLAQEVLLSLEGECITKNKRDVSLVGIRVCLTAETPLEPNRFLRWLHTIWHAQHPDDIRHPEMPLEEARFDLLKALRWTEESCCAWVLMVDDAAFLSAHHLKSAPEQQLARKTAWEFMNMIKDDFRDSKPLYTVHSVILLGVDRLRRVVHDVNQWTHKCSDSGAAGSPDAQRSGSSSVACIVQQAASY</sequence>
<accession>A0AAW1Q7F9</accession>
<dbReference type="AlphaFoldDB" id="A0AAW1Q7F9"/>
<evidence type="ECO:0000313" key="2">
    <source>
        <dbReference type="Proteomes" id="UP001489004"/>
    </source>
</evidence>